<evidence type="ECO:0000313" key="2">
    <source>
        <dbReference type="Proteomes" id="UP000187486"/>
    </source>
</evidence>
<dbReference type="Proteomes" id="UP000187486">
    <property type="component" value="Unassembled WGS sequence"/>
</dbReference>
<comment type="caution">
    <text evidence="1">The sequence shown here is derived from an EMBL/GenBank/DDBJ whole genome shotgun (WGS) entry which is preliminary data.</text>
</comment>
<proteinExistence type="predicted"/>
<protein>
    <submittedName>
        <fullName evidence="1">Uncharacterized protein</fullName>
    </submittedName>
</protein>
<accession>A0A1R0KUC1</accession>
<sequence>MSITKTEMEKPVGLTQSDYASGIDPAFFPPLHLLIAATFMDRTWHEYASLRVAMHTGAEHLSGGLAKLRARGYLEYKRIGQHTHWRMTRLGEEKLAEHLDATRRIFVMAEELRAASHRISIDLNDIGKKLARDYRAGATITQIAEVRNMTYYGTRLRLLRYGVQLRQTGPAAAPASRGMVRQYRKGASITEVAEEQGLTYGTARRKLIKARAGVRPQGGRGTAQTKIVVATGYAQQRWPAAMVRPRSGRLQALVDAGPRDRSREALSEWVGEVLVAAAE</sequence>
<reference evidence="1 2" key="1">
    <citation type="submission" date="2016-01" db="EMBL/GenBank/DDBJ databases">
        <title>Amycolatopsis coloradensis genome sequencing and assembly.</title>
        <authorList>
            <person name="Mayilraj S."/>
        </authorList>
    </citation>
    <scope>NUCLEOTIDE SEQUENCE [LARGE SCALE GENOMIC DNA]</scope>
    <source>
        <strain evidence="1 2">DSM 44225</strain>
    </source>
</reference>
<dbReference type="RefSeq" id="WP_076161435.1">
    <property type="nucleotide sequence ID" value="NZ_MQUQ01000007.1"/>
</dbReference>
<dbReference type="AlphaFoldDB" id="A0A1R0KUC1"/>
<gene>
    <name evidence="1" type="ORF">BS329_15820</name>
</gene>
<dbReference type="EMBL" id="MQUQ01000007">
    <property type="protein sequence ID" value="OLZ51729.1"/>
    <property type="molecule type" value="Genomic_DNA"/>
</dbReference>
<name>A0A1R0KUC1_9PSEU</name>
<keyword evidence="2" id="KW-1185">Reference proteome</keyword>
<organism evidence="1 2">
    <name type="scientific">Amycolatopsis coloradensis</name>
    <dbReference type="NCBI Taxonomy" id="76021"/>
    <lineage>
        <taxon>Bacteria</taxon>
        <taxon>Bacillati</taxon>
        <taxon>Actinomycetota</taxon>
        <taxon>Actinomycetes</taxon>
        <taxon>Pseudonocardiales</taxon>
        <taxon>Pseudonocardiaceae</taxon>
        <taxon>Amycolatopsis</taxon>
    </lineage>
</organism>
<evidence type="ECO:0000313" key="1">
    <source>
        <dbReference type="EMBL" id="OLZ51729.1"/>
    </source>
</evidence>